<evidence type="ECO:0000313" key="1">
    <source>
        <dbReference type="EMBL" id="KAH6617521.1"/>
    </source>
</evidence>
<accession>A0ACB7P156</accession>
<dbReference type="EMBL" id="JAGIZQ010000007">
    <property type="protein sequence ID" value="KAH6617521.1"/>
    <property type="molecule type" value="Genomic_DNA"/>
</dbReference>
<keyword evidence="1" id="KW-0378">Hydrolase</keyword>
<reference evidence="1 2" key="1">
    <citation type="journal article" date="2021" name="Nat. Commun.">
        <title>Genetic determinants of endophytism in the Arabidopsis root mycobiome.</title>
        <authorList>
            <person name="Mesny F."/>
            <person name="Miyauchi S."/>
            <person name="Thiergart T."/>
            <person name="Pickel B."/>
            <person name="Atanasova L."/>
            <person name="Karlsson M."/>
            <person name="Huettel B."/>
            <person name="Barry K.W."/>
            <person name="Haridas S."/>
            <person name="Chen C."/>
            <person name="Bauer D."/>
            <person name="Andreopoulos W."/>
            <person name="Pangilinan J."/>
            <person name="LaButti K."/>
            <person name="Riley R."/>
            <person name="Lipzen A."/>
            <person name="Clum A."/>
            <person name="Drula E."/>
            <person name="Henrissat B."/>
            <person name="Kohler A."/>
            <person name="Grigoriev I.V."/>
            <person name="Martin F.M."/>
            <person name="Hacquard S."/>
        </authorList>
    </citation>
    <scope>NUCLEOTIDE SEQUENCE [LARGE SCALE GENOMIC DNA]</scope>
    <source>
        <strain evidence="1 2">MPI-SDFR-AT-0079</strain>
    </source>
</reference>
<protein>
    <submittedName>
        <fullName evidence="1">Carbon-nitrogen hydrolase</fullName>
    </submittedName>
</protein>
<keyword evidence="2" id="KW-1185">Reference proteome</keyword>
<organism evidence="1 2">
    <name type="scientific">Chaetomium tenue</name>
    <dbReference type="NCBI Taxonomy" id="1854479"/>
    <lineage>
        <taxon>Eukaryota</taxon>
        <taxon>Fungi</taxon>
        <taxon>Dikarya</taxon>
        <taxon>Ascomycota</taxon>
        <taxon>Pezizomycotina</taxon>
        <taxon>Sordariomycetes</taxon>
        <taxon>Sordariomycetidae</taxon>
        <taxon>Sordariales</taxon>
        <taxon>Chaetomiaceae</taxon>
        <taxon>Chaetomium</taxon>
    </lineage>
</organism>
<gene>
    <name evidence="1" type="ORF">F5144DRAFT_607017</name>
</gene>
<name>A0ACB7P156_9PEZI</name>
<proteinExistence type="predicted"/>
<evidence type="ECO:0000313" key="2">
    <source>
        <dbReference type="Proteomes" id="UP000724584"/>
    </source>
</evidence>
<comment type="caution">
    <text evidence="1">The sequence shown here is derived from an EMBL/GenBank/DDBJ whole genome shotgun (WGS) entry which is preliminary data.</text>
</comment>
<sequence>MKPWNLGKAIGQLTSTSDLAHNLAQCRILVQQAAQAGAQALFLPEASDYIAASAAESISLAKPVEQSEFVLGLQDEARRWKLPIHVGVHEPAADGHKLKNTVLWIDERGEIVHRYQKIHLFDVDIEGGPVLRESESVERGMRIEPPFDTTVGKVGSTICFDLRFPEISIALRRLGADIITYPSAFTVPTGKAHWEVLLRARAIETQSYVIAAAQVGNHNEKRVSYGHSMIVDPWGTVLADLGDAGDGPKIGTAVIDHGLLQKVRTEVPLRRRTDVYPEV</sequence>
<dbReference type="Proteomes" id="UP000724584">
    <property type="component" value="Unassembled WGS sequence"/>
</dbReference>